<name>A0A5D4NUP0_9BACI</name>
<dbReference type="InterPro" id="IPR002901">
    <property type="entry name" value="MGlyc_endo_b_GlcNAc-like_dom"/>
</dbReference>
<feature type="domain" description="SPOR" evidence="2">
    <location>
        <begin position="188"/>
        <end position="266"/>
    </location>
</feature>
<protein>
    <submittedName>
        <fullName evidence="3">Sporulation protein</fullName>
    </submittedName>
</protein>
<dbReference type="GO" id="GO:0004040">
    <property type="term" value="F:amidase activity"/>
    <property type="evidence" value="ECO:0007669"/>
    <property type="project" value="InterPro"/>
</dbReference>
<gene>
    <name evidence="3" type="ORF">FZC78_08905</name>
</gene>
<dbReference type="Gene3D" id="3.40.630.40">
    <property type="entry name" value="Zn-dependent exopeptidases"/>
    <property type="match status" value="1"/>
</dbReference>
<dbReference type="GO" id="GO:0008745">
    <property type="term" value="F:N-acetylmuramoyl-L-alanine amidase activity"/>
    <property type="evidence" value="ECO:0007669"/>
    <property type="project" value="InterPro"/>
</dbReference>
<dbReference type="PANTHER" id="PTHR30404:SF0">
    <property type="entry name" value="N-ACETYLMURAMOYL-L-ALANINE AMIDASE AMIC"/>
    <property type="match status" value="1"/>
</dbReference>
<keyword evidence="1" id="KW-0378">Hydrolase</keyword>
<dbReference type="Pfam" id="PF01832">
    <property type="entry name" value="Glucosaminidase"/>
    <property type="match status" value="1"/>
</dbReference>
<dbReference type="EMBL" id="VTEI01000003">
    <property type="protein sequence ID" value="TYS17947.1"/>
    <property type="molecule type" value="Genomic_DNA"/>
</dbReference>
<proteinExistence type="predicted"/>
<accession>A0A5D4NUP0</accession>
<dbReference type="InterPro" id="IPR007730">
    <property type="entry name" value="SPOR-like_dom"/>
</dbReference>
<dbReference type="RefSeq" id="WP_148939340.1">
    <property type="nucleotide sequence ID" value="NZ_VTEI01000003.1"/>
</dbReference>
<dbReference type="AlphaFoldDB" id="A0A5D4NUP0"/>
<evidence type="ECO:0000259" key="2">
    <source>
        <dbReference type="PROSITE" id="PS51724"/>
    </source>
</evidence>
<dbReference type="Proteomes" id="UP000322267">
    <property type="component" value="Unassembled WGS sequence"/>
</dbReference>
<comment type="caution">
    <text evidence="3">The sequence shown here is derived from an EMBL/GenBank/DDBJ whole genome shotgun (WGS) entry which is preliminary data.</text>
</comment>
<reference evidence="3 4" key="1">
    <citation type="submission" date="2019-08" db="EMBL/GenBank/DDBJ databases">
        <title>Bacillus genomes from the desert of Cuatro Cienegas, Coahuila.</title>
        <authorList>
            <person name="Olmedo-Alvarez G."/>
        </authorList>
    </citation>
    <scope>NUCLEOTIDE SEQUENCE [LARGE SCALE GENOMIC DNA]</scope>
    <source>
        <strain evidence="3 4">CH34_1T</strain>
    </source>
</reference>
<dbReference type="PROSITE" id="PS51724">
    <property type="entry name" value="SPOR"/>
    <property type="match status" value="1"/>
</dbReference>
<dbReference type="InterPro" id="IPR036680">
    <property type="entry name" value="SPOR-like_sf"/>
</dbReference>
<dbReference type="GO" id="GO:0042834">
    <property type="term" value="F:peptidoglycan binding"/>
    <property type="evidence" value="ECO:0007669"/>
    <property type="project" value="InterPro"/>
</dbReference>
<dbReference type="CDD" id="cd02696">
    <property type="entry name" value="MurNAc-LAA"/>
    <property type="match status" value="1"/>
</dbReference>
<sequence>MKTIIIDPGHGGSDPGAIYGNAMEKTYNLTIALRVRDYLQANFDGSFLMTRTNDTTVSLSERSNFANSRNADFFLSIHNNAAGGTGFESYIYNGTVPEQTKNYQNSVHNEIMSSIKQKYGIKDRGKKRANFHVLRETEMSSILLEVLFIDNPDDLKLLNDPLFIPDVSAAIAKGVAKALALAPKNQDPSGEVLYKVIAGSFTERRNAEERVNVLSSKGIASFIVPAMISNKQTYRVQVGAYKEKENADARVDAVKQLGMGAFIITENEGASPPKTTAPPSPEELFTISGDTLLTPHQLDAYVRSVNPEAPSLGQYYEAYGKRYGMRGDAAFAQAILETDYFRFTGLVKKEQNNYAGIGATGPGNPGAVFSTPEIGVHAHIQHLYAYASTDSIPAGLQQVDPRFNLVTRGISEYWTSLNGRWAVPGTSYGQDILGVYRRMINLTIGELDKQKQELNNRLEEL</sequence>
<evidence type="ECO:0000256" key="1">
    <source>
        <dbReference type="ARBA" id="ARBA00022801"/>
    </source>
</evidence>
<dbReference type="OrthoDB" id="9763643at2"/>
<dbReference type="InterPro" id="IPR050695">
    <property type="entry name" value="N-acetylmuramoyl_amidase_3"/>
</dbReference>
<dbReference type="SUPFAM" id="SSF110997">
    <property type="entry name" value="Sporulation related repeat"/>
    <property type="match status" value="1"/>
</dbReference>
<dbReference type="Pfam" id="PF05036">
    <property type="entry name" value="SPOR"/>
    <property type="match status" value="1"/>
</dbReference>
<dbReference type="Gene3D" id="3.30.70.1070">
    <property type="entry name" value="Sporulation related repeat"/>
    <property type="match status" value="1"/>
</dbReference>
<dbReference type="Pfam" id="PF01520">
    <property type="entry name" value="Amidase_3"/>
    <property type="match status" value="1"/>
</dbReference>
<evidence type="ECO:0000313" key="3">
    <source>
        <dbReference type="EMBL" id="TYS17947.1"/>
    </source>
</evidence>
<dbReference type="SUPFAM" id="SSF53187">
    <property type="entry name" value="Zn-dependent exopeptidases"/>
    <property type="match status" value="1"/>
</dbReference>
<dbReference type="GO" id="GO:0009253">
    <property type="term" value="P:peptidoglycan catabolic process"/>
    <property type="evidence" value="ECO:0007669"/>
    <property type="project" value="InterPro"/>
</dbReference>
<organism evidence="3 4">
    <name type="scientific">Rossellomorea vietnamensis</name>
    <dbReference type="NCBI Taxonomy" id="218284"/>
    <lineage>
        <taxon>Bacteria</taxon>
        <taxon>Bacillati</taxon>
        <taxon>Bacillota</taxon>
        <taxon>Bacilli</taxon>
        <taxon>Bacillales</taxon>
        <taxon>Bacillaceae</taxon>
        <taxon>Rossellomorea</taxon>
    </lineage>
</organism>
<dbReference type="SMART" id="SM00646">
    <property type="entry name" value="Ami_3"/>
    <property type="match status" value="1"/>
</dbReference>
<dbReference type="PANTHER" id="PTHR30404">
    <property type="entry name" value="N-ACETYLMURAMOYL-L-ALANINE AMIDASE"/>
    <property type="match status" value="1"/>
</dbReference>
<evidence type="ECO:0000313" key="4">
    <source>
        <dbReference type="Proteomes" id="UP000322267"/>
    </source>
</evidence>
<dbReference type="GO" id="GO:0030288">
    <property type="term" value="C:outer membrane-bounded periplasmic space"/>
    <property type="evidence" value="ECO:0007669"/>
    <property type="project" value="TreeGrafter"/>
</dbReference>
<dbReference type="InterPro" id="IPR002508">
    <property type="entry name" value="MurNAc-LAA_cat"/>
</dbReference>